<evidence type="ECO:0000313" key="2">
    <source>
        <dbReference type="EMBL" id="GGZ15757.1"/>
    </source>
</evidence>
<dbReference type="Gene3D" id="3.10.180.10">
    <property type="entry name" value="2,3-Dihydroxybiphenyl 1,2-Dioxygenase, domain 1"/>
    <property type="match status" value="1"/>
</dbReference>
<dbReference type="CDD" id="cd06587">
    <property type="entry name" value="VOC"/>
    <property type="match status" value="1"/>
</dbReference>
<dbReference type="SUPFAM" id="SSF54593">
    <property type="entry name" value="Glyoxalase/Bleomycin resistance protein/Dihydroxybiphenyl dioxygenase"/>
    <property type="match status" value="1"/>
</dbReference>
<organism evidence="2 3">
    <name type="scientific">Echinicola pacifica</name>
    <dbReference type="NCBI Taxonomy" id="346377"/>
    <lineage>
        <taxon>Bacteria</taxon>
        <taxon>Pseudomonadati</taxon>
        <taxon>Bacteroidota</taxon>
        <taxon>Cytophagia</taxon>
        <taxon>Cytophagales</taxon>
        <taxon>Cyclobacteriaceae</taxon>
        <taxon>Echinicola</taxon>
    </lineage>
</organism>
<dbReference type="InterPro" id="IPR029068">
    <property type="entry name" value="Glyas_Bleomycin-R_OHBP_Dase"/>
</dbReference>
<reference evidence="2" key="2">
    <citation type="submission" date="2020-09" db="EMBL/GenBank/DDBJ databases">
        <authorList>
            <person name="Sun Q."/>
            <person name="Kim S."/>
        </authorList>
    </citation>
    <scope>NUCLEOTIDE SEQUENCE</scope>
    <source>
        <strain evidence="2">KCTC 12368</strain>
    </source>
</reference>
<sequence>MKIEHFALNVAQPRAMSDWYEKHLGFKVVKKQDKSPYMTFLADDSGNVMIEIYNNPLAPIMDFKEQHPLVVHLALVSEDPAMDRDRLIAAGSELISDDVLEDGSHLVMLRDPWGFALQLCKRAKPMLKD</sequence>
<dbReference type="EMBL" id="BMWX01000001">
    <property type="protein sequence ID" value="GGZ15757.1"/>
    <property type="molecule type" value="Genomic_DNA"/>
</dbReference>
<dbReference type="Pfam" id="PF00903">
    <property type="entry name" value="Glyoxalase"/>
    <property type="match status" value="1"/>
</dbReference>
<keyword evidence="3" id="KW-1185">Reference proteome</keyword>
<dbReference type="AlphaFoldDB" id="A0A918UJ67"/>
<reference evidence="2" key="1">
    <citation type="journal article" date="2014" name="Int. J. Syst. Evol. Microbiol.">
        <title>Complete genome sequence of Corynebacterium casei LMG S-19264T (=DSM 44701T), isolated from a smear-ripened cheese.</title>
        <authorList>
            <consortium name="US DOE Joint Genome Institute (JGI-PGF)"/>
            <person name="Walter F."/>
            <person name="Albersmeier A."/>
            <person name="Kalinowski J."/>
            <person name="Ruckert C."/>
        </authorList>
    </citation>
    <scope>NUCLEOTIDE SEQUENCE</scope>
    <source>
        <strain evidence="2">KCTC 12368</strain>
    </source>
</reference>
<dbReference type="PROSITE" id="PS51819">
    <property type="entry name" value="VOC"/>
    <property type="match status" value="1"/>
</dbReference>
<evidence type="ECO:0000259" key="1">
    <source>
        <dbReference type="PROSITE" id="PS51819"/>
    </source>
</evidence>
<dbReference type="InterPro" id="IPR037523">
    <property type="entry name" value="VOC_core"/>
</dbReference>
<dbReference type="RefSeq" id="WP_026235849.1">
    <property type="nucleotide sequence ID" value="NZ_BMWX01000001.1"/>
</dbReference>
<comment type="caution">
    <text evidence="2">The sequence shown here is derived from an EMBL/GenBank/DDBJ whole genome shotgun (WGS) entry which is preliminary data.</text>
</comment>
<evidence type="ECO:0000313" key="3">
    <source>
        <dbReference type="Proteomes" id="UP000619457"/>
    </source>
</evidence>
<feature type="domain" description="VOC" evidence="1">
    <location>
        <begin position="2"/>
        <end position="122"/>
    </location>
</feature>
<dbReference type="Proteomes" id="UP000619457">
    <property type="component" value="Unassembled WGS sequence"/>
</dbReference>
<proteinExistence type="predicted"/>
<gene>
    <name evidence="2" type="ORF">GCM10007049_04940</name>
</gene>
<dbReference type="InterPro" id="IPR004360">
    <property type="entry name" value="Glyas_Fos-R_dOase_dom"/>
</dbReference>
<name>A0A918UJ67_9BACT</name>
<protein>
    <recommendedName>
        <fullName evidence="1">VOC domain-containing protein</fullName>
    </recommendedName>
</protein>
<accession>A0A918UJ67</accession>